<dbReference type="PIRSF" id="PIRSF002825">
    <property type="entry name" value="CfbpA"/>
    <property type="match status" value="1"/>
</dbReference>
<keyword evidence="1 3" id="KW-0732">Signal</keyword>
<name>A0A1G7H3K2_9BRAD</name>
<protein>
    <submittedName>
        <fullName evidence="4">Iron(III) transport system substrate-binding protein</fullName>
    </submittedName>
</protein>
<dbReference type="Pfam" id="PF13343">
    <property type="entry name" value="SBP_bac_6"/>
    <property type="match status" value="1"/>
</dbReference>
<reference evidence="4 5" key="1">
    <citation type="submission" date="2016-10" db="EMBL/GenBank/DDBJ databases">
        <authorList>
            <person name="de Groot N.N."/>
        </authorList>
    </citation>
    <scope>NUCLEOTIDE SEQUENCE [LARGE SCALE GENOMIC DNA]</scope>
    <source>
        <strain evidence="4 5">R5</strain>
    </source>
</reference>
<dbReference type="InterPro" id="IPR026045">
    <property type="entry name" value="Ferric-bd"/>
</dbReference>
<keyword evidence="2" id="KW-0479">Metal-binding</keyword>
<sequence length="356" mass="39498">MRKHPGLSRRDMLKSSGAVLAGAALSTRVMAAAPPAEPVTPTLIEAAKKEGQVVYYTSTDLPVAEKLARAFEAKYPDITVRVERTGAERVFQRVGQEYSSNIHAVDVVNSSDAAHFIVWKRDGILAPYVPEEVAKYYPEEHRDADGQFASFRVWLSIIAYNTNLVKAEEAPQSFADLLDPKWKGKIVKAHPGYSGTIMTATYQMQRDLGWSFFEKLAKQNIMQVQSSTDPPKKLDLGERAVMADGNEYNIFQMKEAGRPVEPVYAIEGSPIIVGPNGIFKDAPHPNAARLFQSFALGREGQQLNVEIGGLRSVHAQAKEKAGRRPLKDIKTMKDDPAAVEREGESIKSHYTRIFRV</sequence>
<evidence type="ECO:0000313" key="5">
    <source>
        <dbReference type="Proteomes" id="UP000199245"/>
    </source>
</evidence>
<feature type="signal peptide" evidence="3">
    <location>
        <begin position="1"/>
        <end position="31"/>
    </location>
</feature>
<dbReference type="RefSeq" id="WP_233443050.1">
    <property type="nucleotide sequence ID" value="NZ_FMZW01000040.1"/>
</dbReference>
<organism evidence="4 5">
    <name type="scientific">Bradyrhizobium brasilense</name>
    <dbReference type="NCBI Taxonomy" id="1419277"/>
    <lineage>
        <taxon>Bacteria</taxon>
        <taxon>Pseudomonadati</taxon>
        <taxon>Pseudomonadota</taxon>
        <taxon>Alphaproteobacteria</taxon>
        <taxon>Hyphomicrobiales</taxon>
        <taxon>Nitrobacteraceae</taxon>
        <taxon>Bradyrhizobium</taxon>
    </lineage>
</organism>
<gene>
    <name evidence="4" type="ORF">SAMN05216337_104025</name>
</gene>
<evidence type="ECO:0000256" key="2">
    <source>
        <dbReference type="PIRSR" id="PIRSR002825-1"/>
    </source>
</evidence>
<dbReference type="EMBL" id="FMZW01000040">
    <property type="protein sequence ID" value="SDE94931.1"/>
    <property type="molecule type" value="Genomic_DNA"/>
</dbReference>
<dbReference type="SUPFAM" id="SSF53850">
    <property type="entry name" value="Periplasmic binding protein-like II"/>
    <property type="match status" value="1"/>
</dbReference>
<evidence type="ECO:0000256" key="3">
    <source>
        <dbReference type="SAM" id="SignalP"/>
    </source>
</evidence>
<accession>A0A1G7H3K2</accession>
<feature type="chain" id="PRO_5011603047" evidence="3">
    <location>
        <begin position="32"/>
        <end position="356"/>
    </location>
</feature>
<dbReference type="Proteomes" id="UP000199245">
    <property type="component" value="Unassembled WGS sequence"/>
</dbReference>
<dbReference type="AlphaFoldDB" id="A0A1G7H3K2"/>
<proteinExistence type="predicted"/>
<dbReference type="PROSITE" id="PS51318">
    <property type="entry name" value="TAT"/>
    <property type="match status" value="1"/>
</dbReference>
<dbReference type="InterPro" id="IPR006311">
    <property type="entry name" value="TAT_signal"/>
</dbReference>
<feature type="binding site" evidence="2">
    <location>
        <position position="248"/>
    </location>
    <ligand>
        <name>Fe cation</name>
        <dbReference type="ChEBI" id="CHEBI:24875"/>
    </ligand>
</feature>
<dbReference type="PANTHER" id="PTHR30006">
    <property type="entry name" value="THIAMINE-BINDING PERIPLASMIC PROTEIN-RELATED"/>
    <property type="match status" value="1"/>
</dbReference>
<keyword evidence="2" id="KW-0408">Iron</keyword>
<dbReference type="GO" id="GO:0046872">
    <property type="term" value="F:metal ion binding"/>
    <property type="evidence" value="ECO:0007669"/>
    <property type="project" value="UniProtKB-KW"/>
</dbReference>
<evidence type="ECO:0000256" key="1">
    <source>
        <dbReference type="ARBA" id="ARBA00022729"/>
    </source>
</evidence>
<dbReference type="Gene3D" id="3.40.190.10">
    <property type="entry name" value="Periplasmic binding protein-like II"/>
    <property type="match status" value="2"/>
</dbReference>
<evidence type="ECO:0000313" key="4">
    <source>
        <dbReference type="EMBL" id="SDE94931.1"/>
    </source>
</evidence>